<dbReference type="Proteomes" id="UP001258017">
    <property type="component" value="Unassembled WGS sequence"/>
</dbReference>
<evidence type="ECO:0000313" key="2">
    <source>
        <dbReference type="EMBL" id="KAK2576285.1"/>
    </source>
</evidence>
<keyword evidence="3" id="KW-1185">Reference proteome</keyword>
<comment type="caution">
    <text evidence="2">The sequence shown here is derived from an EMBL/GenBank/DDBJ whole genome shotgun (WGS) entry which is preliminary data.</text>
</comment>
<evidence type="ECO:0000313" key="3">
    <source>
        <dbReference type="Proteomes" id="UP001258017"/>
    </source>
</evidence>
<proteinExistence type="predicted"/>
<evidence type="ECO:0000256" key="1">
    <source>
        <dbReference type="SAM" id="SignalP"/>
    </source>
</evidence>
<feature type="signal peptide" evidence="1">
    <location>
        <begin position="1"/>
        <end position="23"/>
    </location>
</feature>
<sequence>MSPLIKACIRILIISCVTSSAFSFPSAYNGVKIVTYGDPCMPLRQLPIQIEGPREPVPPPKNPLKMNLQIIPIVKEYESPLPGPLPVAIQVPQEAPAVAPDCRQGKSYGYNLEVPLTIPQDTSSKSYNFGLQVPVPDEMKTASGQPIKPLTGLTSKVDRILVPACEVANSVKTYGCSSCN</sequence>
<name>A0AAD9RAU1_9HYME</name>
<dbReference type="EMBL" id="JAIFRP010004406">
    <property type="protein sequence ID" value="KAK2576285.1"/>
    <property type="molecule type" value="Genomic_DNA"/>
</dbReference>
<accession>A0AAD9RAU1</accession>
<organism evidence="2 3">
    <name type="scientific">Odynerus spinipes</name>
    <dbReference type="NCBI Taxonomy" id="1348599"/>
    <lineage>
        <taxon>Eukaryota</taxon>
        <taxon>Metazoa</taxon>
        <taxon>Ecdysozoa</taxon>
        <taxon>Arthropoda</taxon>
        <taxon>Hexapoda</taxon>
        <taxon>Insecta</taxon>
        <taxon>Pterygota</taxon>
        <taxon>Neoptera</taxon>
        <taxon>Endopterygota</taxon>
        <taxon>Hymenoptera</taxon>
        <taxon>Apocrita</taxon>
        <taxon>Aculeata</taxon>
        <taxon>Vespoidea</taxon>
        <taxon>Vespidae</taxon>
        <taxon>Eumeninae</taxon>
        <taxon>Odynerus</taxon>
    </lineage>
</organism>
<reference evidence="2" key="2">
    <citation type="journal article" date="2023" name="Commun. Biol.">
        <title>Intrasexual cuticular hydrocarbon dimorphism in a wasp sheds light on hydrocarbon biosynthesis genes in Hymenoptera.</title>
        <authorList>
            <person name="Moris V.C."/>
            <person name="Podsiadlowski L."/>
            <person name="Martin S."/>
            <person name="Oeyen J.P."/>
            <person name="Donath A."/>
            <person name="Petersen M."/>
            <person name="Wilbrandt J."/>
            <person name="Misof B."/>
            <person name="Liedtke D."/>
            <person name="Thamm M."/>
            <person name="Scheiner R."/>
            <person name="Schmitt T."/>
            <person name="Niehuis O."/>
        </authorList>
    </citation>
    <scope>NUCLEOTIDE SEQUENCE</scope>
    <source>
        <strain evidence="2">GBR_01_08_01A</strain>
    </source>
</reference>
<reference evidence="2" key="1">
    <citation type="submission" date="2021-08" db="EMBL/GenBank/DDBJ databases">
        <authorList>
            <person name="Misof B."/>
            <person name="Oliver O."/>
            <person name="Podsiadlowski L."/>
            <person name="Donath A."/>
            <person name="Peters R."/>
            <person name="Mayer C."/>
            <person name="Rust J."/>
            <person name="Gunkel S."/>
            <person name="Lesny P."/>
            <person name="Martin S."/>
            <person name="Oeyen J.P."/>
            <person name="Petersen M."/>
            <person name="Panagiotis P."/>
            <person name="Wilbrandt J."/>
            <person name="Tanja T."/>
        </authorList>
    </citation>
    <scope>NUCLEOTIDE SEQUENCE</scope>
    <source>
        <strain evidence="2">GBR_01_08_01A</strain>
        <tissue evidence="2">Thorax + abdomen</tissue>
    </source>
</reference>
<gene>
    <name evidence="2" type="ORF">KPH14_005651</name>
</gene>
<feature type="chain" id="PRO_5042194585" evidence="1">
    <location>
        <begin position="24"/>
        <end position="180"/>
    </location>
</feature>
<dbReference type="AlphaFoldDB" id="A0AAD9RAU1"/>
<protein>
    <submittedName>
        <fullName evidence="2">Uncharacterized protein</fullName>
    </submittedName>
</protein>
<keyword evidence="1" id="KW-0732">Signal</keyword>